<feature type="transmembrane region" description="Helical" evidence="1">
    <location>
        <begin position="221"/>
        <end position="241"/>
    </location>
</feature>
<protein>
    <recommendedName>
        <fullName evidence="5">LPXTG-motif cell wall anchor domain-containing protein</fullName>
    </recommendedName>
</protein>
<accession>A0A1G6L556</accession>
<evidence type="ECO:0000256" key="2">
    <source>
        <dbReference type="SAM" id="SignalP"/>
    </source>
</evidence>
<evidence type="ECO:0008006" key="5">
    <source>
        <dbReference type="Google" id="ProtNLM"/>
    </source>
</evidence>
<name>A0A1G6L556_9FIRM</name>
<dbReference type="RefSeq" id="WP_093730144.1">
    <property type="nucleotide sequence ID" value="NZ_FMYW01000006.1"/>
</dbReference>
<keyword evidence="1" id="KW-0472">Membrane</keyword>
<dbReference type="EMBL" id="FMYW01000006">
    <property type="protein sequence ID" value="SDC38307.1"/>
    <property type="molecule type" value="Genomic_DNA"/>
</dbReference>
<feature type="chain" id="PRO_5039148548" description="LPXTG-motif cell wall anchor domain-containing protein" evidence="2">
    <location>
        <begin position="36"/>
        <end position="246"/>
    </location>
</feature>
<feature type="signal peptide" evidence="2">
    <location>
        <begin position="1"/>
        <end position="35"/>
    </location>
</feature>
<proteinExistence type="predicted"/>
<keyword evidence="1" id="KW-1133">Transmembrane helix</keyword>
<sequence>MKFKYVDIVKEMINRLHRLIALTALFCFFVPAAFATPAIPVDRDTFSLGDTVTAEIAAYGVKSSHVGYKEDDKNAKIFYTRQGRADPSQPLRFILTAKQSLPGTVQEVEFTAQPFEEMNRYAGKKMEKFYRKGKGGAGKRLNVNIEYKVPPKARMLVVTAQLKDYYQKGSQTLPRYTTVEYELRVIGFAEANANQFHGKTVTKVNDSKGKRIIIEKKGTDAAVAAVGIGIPILAALGYWFFHRKKE</sequence>
<keyword evidence="1" id="KW-0812">Transmembrane</keyword>
<reference evidence="4" key="1">
    <citation type="submission" date="2016-10" db="EMBL/GenBank/DDBJ databases">
        <authorList>
            <person name="Varghese N."/>
            <person name="Submissions S."/>
        </authorList>
    </citation>
    <scope>NUCLEOTIDE SEQUENCE [LARGE SCALE GENOMIC DNA]</scope>
    <source>
        <strain evidence="4">DSM 11005</strain>
    </source>
</reference>
<evidence type="ECO:0000256" key="1">
    <source>
        <dbReference type="SAM" id="Phobius"/>
    </source>
</evidence>
<organism evidence="3 4">
    <name type="scientific">Succiniclasticum ruminis</name>
    <dbReference type="NCBI Taxonomy" id="40841"/>
    <lineage>
        <taxon>Bacteria</taxon>
        <taxon>Bacillati</taxon>
        <taxon>Bacillota</taxon>
        <taxon>Negativicutes</taxon>
        <taxon>Acidaminococcales</taxon>
        <taxon>Acidaminococcaceae</taxon>
        <taxon>Succiniclasticum</taxon>
    </lineage>
</organism>
<keyword evidence="4" id="KW-1185">Reference proteome</keyword>
<dbReference type="AlphaFoldDB" id="A0A1G6L556"/>
<gene>
    <name evidence="3" type="ORF">SAMN04487864_10663</name>
</gene>
<evidence type="ECO:0000313" key="4">
    <source>
        <dbReference type="Proteomes" id="UP000198943"/>
    </source>
</evidence>
<dbReference type="Proteomes" id="UP000198943">
    <property type="component" value="Unassembled WGS sequence"/>
</dbReference>
<evidence type="ECO:0000313" key="3">
    <source>
        <dbReference type="EMBL" id="SDC38307.1"/>
    </source>
</evidence>
<keyword evidence="2" id="KW-0732">Signal</keyword>